<dbReference type="HAMAP" id="MF_01660">
    <property type="entry name" value="MenH"/>
    <property type="match status" value="1"/>
</dbReference>
<evidence type="ECO:0000313" key="6">
    <source>
        <dbReference type="Proteomes" id="UP000614490"/>
    </source>
</evidence>
<feature type="domain" description="AB hydrolase-1" evidence="4">
    <location>
        <begin position="20"/>
        <end position="250"/>
    </location>
</feature>
<evidence type="ECO:0000259" key="4">
    <source>
        <dbReference type="Pfam" id="PF00561"/>
    </source>
</evidence>
<comment type="pathway">
    <text evidence="3">Quinol/quinone metabolism; menaquinone biosynthesis.</text>
</comment>
<gene>
    <name evidence="3 5" type="primary">menH</name>
    <name evidence="5" type="ORF">H0267_12680</name>
</gene>
<dbReference type="Proteomes" id="UP000614490">
    <property type="component" value="Unassembled WGS sequence"/>
</dbReference>
<evidence type="ECO:0000256" key="3">
    <source>
        <dbReference type="HAMAP-Rule" id="MF_01660"/>
    </source>
</evidence>
<dbReference type="PANTHER" id="PTHR42916">
    <property type="entry name" value="2-SUCCINYL-5-ENOLPYRUVYL-6-HYDROXY-3-CYCLOHEXENE-1-CARBOXYLATE SYNTHASE"/>
    <property type="match status" value="1"/>
</dbReference>
<dbReference type="InterPro" id="IPR022485">
    <property type="entry name" value="SHCHC_synthase_MenH"/>
</dbReference>
<comment type="function">
    <text evidence="3">Catalyzes a proton abstraction reaction that results in 2,5-elimination of pyruvate from 2-succinyl-5-enolpyruvyl-6-hydroxy-3-cyclohexene-1-carboxylate (SEPHCHC) and the formation of 2-succinyl-6-hydroxy-2,4-cyclohexadiene-1-carboxylate (SHCHC).</text>
</comment>
<evidence type="ECO:0000256" key="1">
    <source>
        <dbReference type="ARBA" id="ARBA00022428"/>
    </source>
</evidence>
<dbReference type="NCBIfam" id="TIGR03695">
    <property type="entry name" value="menH_SHCHC"/>
    <property type="match status" value="1"/>
</dbReference>
<proteinExistence type="inferred from homology"/>
<comment type="caution">
    <text evidence="5">The sequence shown here is derived from an EMBL/GenBank/DDBJ whole genome shotgun (WGS) entry which is preliminary data.</text>
</comment>
<dbReference type="SUPFAM" id="SSF53474">
    <property type="entry name" value="alpha/beta-Hydrolases"/>
    <property type="match status" value="1"/>
</dbReference>
<keyword evidence="6" id="KW-1185">Reference proteome</keyword>
<organism evidence="5 6">
    <name type="scientific">Halobacillus yeomjeoni</name>
    <dbReference type="NCBI Taxonomy" id="311194"/>
    <lineage>
        <taxon>Bacteria</taxon>
        <taxon>Bacillati</taxon>
        <taxon>Bacillota</taxon>
        <taxon>Bacilli</taxon>
        <taxon>Bacillales</taxon>
        <taxon>Bacillaceae</taxon>
        <taxon>Halobacillus</taxon>
    </lineage>
</organism>
<dbReference type="GO" id="GO:0009234">
    <property type="term" value="P:menaquinone biosynthetic process"/>
    <property type="evidence" value="ECO:0007669"/>
    <property type="project" value="UniProtKB-UniRule"/>
</dbReference>
<keyword evidence="2 3" id="KW-0456">Lyase</keyword>
<dbReference type="InterPro" id="IPR000073">
    <property type="entry name" value="AB_hydrolase_1"/>
</dbReference>
<dbReference type="Pfam" id="PF00561">
    <property type="entry name" value="Abhydrolase_1"/>
    <property type="match status" value="1"/>
</dbReference>
<name>A0A931MW63_9BACI</name>
<dbReference type="Gene3D" id="3.40.50.1820">
    <property type="entry name" value="alpha/beta hydrolase"/>
    <property type="match status" value="1"/>
</dbReference>
<comment type="pathway">
    <text evidence="3">Quinol/quinone metabolism; 1,4-dihydroxy-2-naphthoate biosynthesis; 1,4-dihydroxy-2-naphthoate from chorismate: step 3/7.</text>
</comment>
<comment type="subunit">
    <text evidence="3">Monomer.</text>
</comment>
<sequence length="265" mass="29636">MYVSVSGRKYWIEDEGEGSVLVLLHGFTGSTNTFDEVVDQFSGSYRIIRIDLPGHARTGPVGVLSMEQFCRDLYQLFIHLGTGPVNLLGYSLGGRTALSFAVLYPTMVEKVVLESASPGLESSEDQLSRQAKDAGLAEKLENEGLEAFVDFWETIPLFDSHQTLVVQKKAALREERMSHEASGLAESLLGMGTGKQPSWWERLSELRCPVLLITGEQDTKFHQINSRMKEILPNSCWKVVDQAGHTVHLEQTRIFAKIVEDFMIQ</sequence>
<keyword evidence="1 3" id="KW-0474">Menaquinone biosynthesis</keyword>
<protein>
    <recommendedName>
        <fullName evidence="3">Putative 2-succinyl-6-hydroxy-2,4-cyclohexadiene-1-carboxylate synthase</fullName>
        <shortName evidence="3">SHCHC synthase</shortName>
        <ecNumber evidence="3">4.2.99.20</ecNumber>
    </recommendedName>
</protein>
<comment type="similarity">
    <text evidence="3">Belongs to the AB hydrolase superfamily. MenH family.</text>
</comment>
<evidence type="ECO:0000256" key="2">
    <source>
        <dbReference type="ARBA" id="ARBA00023239"/>
    </source>
</evidence>
<dbReference type="PRINTS" id="PR00111">
    <property type="entry name" value="ABHYDROLASE"/>
</dbReference>
<accession>A0A931MW63</accession>
<dbReference type="InterPro" id="IPR029058">
    <property type="entry name" value="AB_hydrolase_fold"/>
</dbReference>
<dbReference type="EC" id="4.2.99.20" evidence="3"/>
<dbReference type="AlphaFoldDB" id="A0A931MW63"/>
<reference evidence="5 6" key="1">
    <citation type="journal article" date="2005" name="Int. J. Syst. Evol. Microbiol.">
        <title>Halobacillus yeomjeoni sp. nov., isolated from a marine solar saltern in Korea.</title>
        <authorList>
            <person name="Yoon J.H."/>
            <person name="Kang S.J."/>
            <person name="Lee C.H."/>
            <person name="Oh H.W."/>
            <person name="Oh T.K."/>
        </authorList>
    </citation>
    <scope>NUCLEOTIDE SEQUENCE [LARGE SCALE GENOMIC DNA]</scope>
    <source>
        <strain evidence="5 6">KCTC 3957</strain>
    </source>
</reference>
<evidence type="ECO:0000313" key="5">
    <source>
        <dbReference type="EMBL" id="MBH0231076.1"/>
    </source>
</evidence>
<dbReference type="GO" id="GO:0070205">
    <property type="term" value="F:2-succinyl-6-hydroxy-2,4-cyclohexadiene-1-carboxylate synthase activity"/>
    <property type="evidence" value="ECO:0007669"/>
    <property type="project" value="UniProtKB-UniRule"/>
</dbReference>
<dbReference type="EMBL" id="JADZSC010000002">
    <property type="protein sequence ID" value="MBH0231076.1"/>
    <property type="molecule type" value="Genomic_DNA"/>
</dbReference>
<dbReference type="RefSeq" id="WP_197317673.1">
    <property type="nucleotide sequence ID" value="NZ_JADZSC010000002.1"/>
</dbReference>
<comment type="catalytic activity">
    <reaction evidence="3">
        <text>5-enolpyruvoyl-6-hydroxy-2-succinyl-cyclohex-3-ene-1-carboxylate = (1R,6R)-6-hydroxy-2-succinyl-cyclohexa-2,4-diene-1-carboxylate + pyruvate</text>
        <dbReference type="Rhea" id="RHEA:25597"/>
        <dbReference type="ChEBI" id="CHEBI:15361"/>
        <dbReference type="ChEBI" id="CHEBI:58689"/>
        <dbReference type="ChEBI" id="CHEBI:58818"/>
        <dbReference type="EC" id="4.2.99.20"/>
    </reaction>
</comment>
<dbReference type="PANTHER" id="PTHR42916:SF1">
    <property type="entry name" value="PROTEIN PHYLLO, CHLOROPLASTIC"/>
    <property type="match status" value="1"/>
</dbReference>